<dbReference type="Gene3D" id="3.30.450.40">
    <property type="match status" value="1"/>
</dbReference>
<feature type="compositionally biased region" description="Low complexity" evidence="4">
    <location>
        <begin position="273"/>
        <end position="285"/>
    </location>
</feature>
<dbReference type="Gene3D" id="1.10.10.10">
    <property type="entry name" value="Winged helix-like DNA-binding domain superfamily/Winged helix DNA-binding domain"/>
    <property type="match status" value="1"/>
</dbReference>
<dbReference type="Pfam" id="PF09339">
    <property type="entry name" value="HTH_IclR"/>
    <property type="match status" value="1"/>
</dbReference>
<dbReference type="InterPro" id="IPR036390">
    <property type="entry name" value="WH_DNA-bd_sf"/>
</dbReference>
<dbReference type="PANTHER" id="PTHR30136">
    <property type="entry name" value="HELIX-TURN-HELIX TRANSCRIPTIONAL REGULATOR, ICLR FAMILY"/>
    <property type="match status" value="1"/>
</dbReference>
<dbReference type="SUPFAM" id="SSF55781">
    <property type="entry name" value="GAF domain-like"/>
    <property type="match status" value="1"/>
</dbReference>
<dbReference type="SUPFAM" id="SSF46785">
    <property type="entry name" value="Winged helix' DNA-binding domain"/>
    <property type="match status" value="1"/>
</dbReference>
<name>A0A6J7HPQ5_9ZZZZ</name>
<feature type="region of interest" description="Disordered" evidence="4">
    <location>
        <begin position="1"/>
        <end position="22"/>
    </location>
</feature>
<dbReference type="InterPro" id="IPR005471">
    <property type="entry name" value="Tscrpt_reg_IclR_N"/>
</dbReference>
<protein>
    <submittedName>
        <fullName evidence="6">Unannotated protein</fullName>
    </submittedName>
</protein>
<evidence type="ECO:0000259" key="5">
    <source>
        <dbReference type="PROSITE" id="PS51078"/>
    </source>
</evidence>
<dbReference type="PANTHER" id="PTHR30136:SF24">
    <property type="entry name" value="HTH-TYPE TRANSCRIPTIONAL REPRESSOR ALLR"/>
    <property type="match status" value="1"/>
</dbReference>
<organism evidence="6">
    <name type="scientific">freshwater metagenome</name>
    <dbReference type="NCBI Taxonomy" id="449393"/>
    <lineage>
        <taxon>unclassified sequences</taxon>
        <taxon>metagenomes</taxon>
        <taxon>ecological metagenomes</taxon>
    </lineage>
</organism>
<keyword evidence="2" id="KW-0238">DNA-binding</keyword>
<dbReference type="InterPro" id="IPR014757">
    <property type="entry name" value="Tscrpt_reg_IclR_C"/>
</dbReference>
<dbReference type="GO" id="GO:0045892">
    <property type="term" value="P:negative regulation of DNA-templated transcription"/>
    <property type="evidence" value="ECO:0007669"/>
    <property type="project" value="TreeGrafter"/>
</dbReference>
<evidence type="ECO:0000313" key="6">
    <source>
        <dbReference type="EMBL" id="CAB4917579.1"/>
    </source>
</evidence>
<evidence type="ECO:0000256" key="2">
    <source>
        <dbReference type="ARBA" id="ARBA00023125"/>
    </source>
</evidence>
<dbReference type="Pfam" id="PF01614">
    <property type="entry name" value="IclR_C"/>
    <property type="match status" value="1"/>
</dbReference>
<dbReference type="InterPro" id="IPR050707">
    <property type="entry name" value="HTH_MetabolicPath_Reg"/>
</dbReference>
<dbReference type="AlphaFoldDB" id="A0A6J7HPQ5"/>
<dbReference type="PROSITE" id="PS51078">
    <property type="entry name" value="ICLR_ED"/>
    <property type="match status" value="1"/>
</dbReference>
<dbReference type="InterPro" id="IPR029016">
    <property type="entry name" value="GAF-like_dom_sf"/>
</dbReference>
<gene>
    <name evidence="6" type="ORF">UFOPK3564_01656</name>
</gene>
<dbReference type="GO" id="GO:0003700">
    <property type="term" value="F:DNA-binding transcription factor activity"/>
    <property type="evidence" value="ECO:0007669"/>
    <property type="project" value="TreeGrafter"/>
</dbReference>
<dbReference type="InterPro" id="IPR036388">
    <property type="entry name" value="WH-like_DNA-bd_sf"/>
</dbReference>
<sequence>MDAHHPGPEVDAIPAADRSGGSMTTARSALQALALLQERPEGVRAEEVAAAIHKSLSTAYYVLRALCEEGFATHDVRGGLFRAEVRSATTPGPRPSGGPARELSLAALADELFARTHKRSYVGVLDGGAIEIVEVRGRQGLPRLPGMGDRISDAAHASAMGKVVLSLMRGVAVDRYVARGLKVVAPATVTDPAVLRAQLVQARSDGFATDVEELAEDFCCVAAPVFGHDGTLRAVAGISMSCRAFEESIDVLSRAVREVAGTKLTIPGRETSTRSAEAAPAAPASAGGGTPPRAAPPLASGTSAHIAPGRPASPGGARRVPSMVGKTGVS</sequence>
<reference evidence="6" key="1">
    <citation type="submission" date="2020-05" db="EMBL/GenBank/DDBJ databases">
        <authorList>
            <person name="Chiriac C."/>
            <person name="Salcher M."/>
            <person name="Ghai R."/>
            <person name="Kavagutti S V."/>
        </authorList>
    </citation>
    <scope>NUCLEOTIDE SEQUENCE</scope>
</reference>
<feature type="region of interest" description="Disordered" evidence="4">
    <location>
        <begin position="265"/>
        <end position="330"/>
    </location>
</feature>
<evidence type="ECO:0000256" key="4">
    <source>
        <dbReference type="SAM" id="MobiDB-lite"/>
    </source>
</evidence>
<evidence type="ECO:0000256" key="1">
    <source>
        <dbReference type="ARBA" id="ARBA00023015"/>
    </source>
</evidence>
<feature type="domain" description="IclR-ED" evidence="5">
    <location>
        <begin position="87"/>
        <end position="269"/>
    </location>
</feature>
<keyword evidence="3" id="KW-0804">Transcription</keyword>
<dbReference type="EMBL" id="CAFBMK010000089">
    <property type="protein sequence ID" value="CAB4917579.1"/>
    <property type="molecule type" value="Genomic_DNA"/>
</dbReference>
<evidence type="ECO:0000256" key="3">
    <source>
        <dbReference type="ARBA" id="ARBA00023163"/>
    </source>
</evidence>
<accession>A0A6J7HPQ5</accession>
<proteinExistence type="predicted"/>
<keyword evidence="1" id="KW-0805">Transcription regulation</keyword>
<dbReference type="GO" id="GO:0003677">
    <property type="term" value="F:DNA binding"/>
    <property type="evidence" value="ECO:0007669"/>
    <property type="project" value="UniProtKB-KW"/>
</dbReference>